<organism evidence="2 3">
    <name type="scientific">Oryza sativa subsp. japonica</name>
    <name type="common">Rice</name>
    <dbReference type="NCBI Taxonomy" id="39947"/>
    <lineage>
        <taxon>Eukaryota</taxon>
        <taxon>Viridiplantae</taxon>
        <taxon>Streptophyta</taxon>
        <taxon>Embryophyta</taxon>
        <taxon>Tracheophyta</taxon>
        <taxon>Spermatophyta</taxon>
        <taxon>Magnoliopsida</taxon>
        <taxon>Liliopsida</taxon>
        <taxon>Poales</taxon>
        <taxon>Poaceae</taxon>
        <taxon>BOP clade</taxon>
        <taxon>Oryzoideae</taxon>
        <taxon>Oryzeae</taxon>
        <taxon>Oryzinae</taxon>
        <taxon>Oryza</taxon>
        <taxon>Oryza sativa</taxon>
    </lineage>
</organism>
<dbReference type="EMBL" id="AP005893">
    <property type="protein sequence ID" value="BAD26440.1"/>
    <property type="molecule type" value="Genomic_DNA"/>
</dbReference>
<dbReference type="Proteomes" id="UP000000763">
    <property type="component" value="Chromosome 9"/>
</dbReference>
<sequence length="105" mass="10951">MLPSFFLTNNTGAPQGDELGRTNPFSCNSLICFLSSSNSLTGIRYGLLDMGVVPGIRSIVNSMSRSSGIPGKSSGNTSGNRYTTGIPFRGSMVNMPPARSVSLGS</sequence>
<accession>Q6H4A9</accession>
<name>Q6H4A9_ORYSJ</name>
<dbReference type="AlphaFoldDB" id="Q6H4A9"/>
<gene>
    <name evidence="2" type="primary">OSJNBa0030K05.24</name>
</gene>
<feature type="region of interest" description="Disordered" evidence="1">
    <location>
        <begin position="64"/>
        <end position="105"/>
    </location>
</feature>
<feature type="compositionally biased region" description="Polar residues" evidence="1">
    <location>
        <begin position="64"/>
        <end position="83"/>
    </location>
</feature>
<proteinExistence type="predicted"/>
<evidence type="ECO:0000313" key="2">
    <source>
        <dbReference type="EMBL" id="BAD26440.1"/>
    </source>
</evidence>
<reference evidence="3" key="1">
    <citation type="journal article" date="2005" name="Nature">
        <title>The map-based sequence of the rice genome.</title>
        <authorList>
            <consortium name="International rice genome sequencing project (IRGSP)"/>
            <person name="Matsumoto T."/>
            <person name="Wu J."/>
            <person name="Kanamori H."/>
            <person name="Katayose Y."/>
            <person name="Fujisawa M."/>
            <person name="Namiki N."/>
            <person name="Mizuno H."/>
            <person name="Yamamoto K."/>
            <person name="Antonio B.A."/>
            <person name="Baba T."/>
            <person name="Sakata K."/>
            <person name="Nagamura Y."/>
            <person name="Aoki H."/>
            <person name="Arikawa K."/>
            <person name="Arita K."/>
            <person name="Bito T."/>
            <person name="Chiden Y."/>
            <person name="Fujitsuka N."/>
            <person name="Fukunaka R."/>
            <person name="Hamada M."/>
            <person name="Harada C."/>
            <person name="Hayashi A."/>
            <person name="Hijishita S."/>
            <person name="Honda M."/>
            <person name="Hosokawa S."/>
            <person name="Ichikawa Y."/>
            <person name="Idonuma A."/>
            <person name="Iijima M."/>
            <person name="Ikeda M."/>
            <person name="Ikeno M."/>
            <person name="Ito K."/>
            <person name="Ito S."/>
            <person name="Ito T."/>
            <person name="Ito Y."/>
            <person name="Ito Y."/>
            <person name="Iwabuchi A."/>
            <person name="Kamiya K."/>
            <person name="Karasawa W."/>
            <person name="Kurita K."/>
            <person name="Katagiri S."/>
            <person name="Kikuta A."/>
            <person name="Kobayashi H."/>
            <person name="Kobayashi N."/>
            <person name="Machita K."/>
            <person name="Maehara T."/>
            <person name="Masukawa M."/>
            <person name="Mizubayashi T."/>
            <person name="Mukai Y."/>
            <person name="Nagasaki H."/>
            <person name="Nagata Y."/>
            <person name="Naito S."/>
            <person name="Nakashima M."/>
            <person name="Nakama Y."/>
            <person name="Nakamichi Y."/>
            <person name="Nakamura M."/>
            <person name="Meguro A."/>
            <person name="Negishi M."/>
            <person name="Ohta I."/>
            <person name="Ohta T."/>
            <person name="Okamoto M."/>
            <person name="Ono N."/>
            <person name="Saji S."/>
            <person name="Sakaguchi M."/>
            <person name="Sakai K."/>
            <person name="Shibata M."/>
            <person name="Shimokawa T."/>
            <person name="Song J."/>
            <person name="Takazaki Y."/>
            <person name="Terasawa K."/>
            <person name="Tsugane M."/>
            <person name="Tsuji K."/>
            <person name="Ueda S."/>
            <person name="Waki K."/>
            <person name="Yamagata H."/>
            <person name="Yamamoto M."/>
            <person name="Yamamoto S."/>
            <person name="Yamane H."/>
            <person name="Yoshiki S."/>
            <person name="Yoshihara R."/>
            <person name="Yukawa K."/>
            <person name="Zhong H."/>
            <person name="Yano M."/>
            <person name="Yuan Q."/>
            <person name="Ouyang S."/>
            <person name="Liu J."/>
            <person name="Jones K.M."/>
            <person name="Gansberger K."/>
            <person name="Moffat K."/>
            <person name="Hill J."/>
            <person name="Bera J."/>
            <person name="Fadrosh D."/>
            <person name="Jin S."/>
            <person name="Johri S."/>
            <person name="Kim M."/>
            <person name="Overton L."/>
            <person name="Reardon M."/>
            <person name="Tsitrin T."/>
            <person name="Vuong H."/>
            <person name="Weaver B."/>
            <person name="Ciecko A."/>
            <person name="Tallon L."/>
            <person name="Jackson J."/>
            <person name="Pai G."/>
            <person name="Aken S.V."/>
            <person name="Utterback T."/>
            <person name="Reidmuller S."/>
            <person name="Feldblyum T."/>
            <person name="Hsiao J."/>
            <person name="Zismann V."/>
            <person name="Iobst S."/>
            <person name="de Vazeille A.R."/>
            <person name="Buell C.R."/>
            <person name="Ying K."/>
            <person name="Li Y."/>
            <person name="Lu T."/>
            <person name="Huang Y."/>
            <person name="Zhao Q."/>
            <person name="Feng Q."/>
            <person name="Zhang L."/>
            <person name="Zhu J."/>
            <person name="Weng Q."/>
            <person name="Mu J."/>
            <person name="Lu Y."/>
            <person name="Fan D."/>
            <person name="Liu Y."/>
            <person name="Guan J."/>
            <person name="Zhang Y."/>
            <person name="Yu S."/>
            <person name="Liu X."/>
            <person name="Zhang Y."/>
            <person name="Hong G."/>
            <person name="Han B."/>
            <person name="Choisne N."/>
            <person name="Demange N."/>
            <person name="Orjeda G."/>
            <person name="Samain S."/>
            <person name="Cattolico L."/>
            <person name="Pelletier E."/>
            <person name="Couloux A."/>
            <person name="Segurens B."/>
            <person name="Wincker P."/>
            <person name="D'Hont A."/>
            <person name="Scarpelli C."/>
            <person name="Weissenbach J."/>
            <person name="Salanoubat M."/>
            <person name="Quetier F."/>
            <person name="Yu Y."/>
            <person name="Kim H.R."/>
            <person name="Rambo T."/>
            <person name="Currie J."/>
            <person name="Collura K."/>
            <person name="Luo M."/>
            <person name="Yang T."/>
            <person name="Ammiraju J.S.S."/>
            <person name="Engler F."/>
            <person name="Soderlund C."/>
            <person name="Wing R.A."/>
            <person name="Palmer L.E."/>
            <person name="de la Bastide M."/>
            <person name="Spiegel L."/>
            <person name="Nascimento L."/>
            <person name="Zutavern T."/>
            <person name="O'Shaughnessy A."/>
            <person name="Dike S."/>
            <person name="Dedhia N."/>
            <person name="Preston R."/>
            <person name="Balija V."/>
            <person name="McCombie W.R."/>
            <person name="Chow T."/>
            <person name="Chen H."/>
            <person name="Chung M."/>
            <person name="Chen C."/>
            <person name="Shaw J."/>
            <person name="Wu H."/>
            <person name="Hsiao K."/>
            <person name="Chao Y."/>
            <person name="Chu M."/>
            <person name="Cheng C."/>
            <person name="Hour A."/>
            <person name="Lee P."/>
            <person name="Lin S."/>
            <person name="Lin Y."/>
            <person name="Liou J."/>
            <person name="Liu S."/>
            <person name="Hsing Y."/>
            <person name="Raghuvanshi S."/>
            <person name="Mohanty A."/>
            <person name="Bharti A.K."/>
            <person name="Gaur A."/>
            <person name="Gupta V."/>
            <person name="Kumar D."/>
            <person name="Ravi V."/>
            <person name="Vij S."/>
            <person name="Kapur A."/>
            <person name="Khurana P."/>
            <person name="Khurana P."/>
            <person name="Khurana J.P."/>
            <person name="Tyagi A.K."/>
            <person name="Gaikwad K."/>
            <person name="Singh A."/>
            <person name="Dalal V."/>
            <person name="Srivastava S."/>
            <person name="Dixit A."/>
            <person name="Pal A.K."/>
            <person name="Ghazi I.A."/>
            <person name="Yadav M."/>
            <person name="Pandit A."/>
            <person name="Bhargava A."/>
            <person name="Sureshbabu K."/>
            <person name="Batra K."/>
            <person name="Sharma T.R."/>
            <person name="Mohapatra T."/>
            <person name="Singh N.K."/>
            <person name="Messing J."/>
            <person name="Nelson A.B."/>
            <person name="Fuks G."/>
            <person name="Kavchok S."/>
            <person name="Keizer G."/>
            <person name="Linton E."/>
            <person name="Llaca V."/>
            <person name="Song R."/>
            <person name="Tanyolac B."/>
            <person name="Young S."/>
            <person name="Ho-Il K."/>
            <person name="Hahn J.H."/>
            <person name="Sangsakoo G."/>
            <person name="Vanavichit A."/>
            <person name="de Mattos Luiz.A.T."/>
            <person name="Zimmer P.D."/>
            <person name="Malone G."/>
            <person name="Dellagostin O."/>
            <person name="de Oliveira A.C."/>
            <person name="Bevan M."/>
            <person name="Bancroft I."/>
            <person name="Minx P."/>
            <person name="Cordum H."/>
            <person name="Wilson R."/>
            <person name="Cheng Z."/>
            <person name="Jin W."/>
            <person name="Jiang J."/>
            <person name="Leong S.A."/>
            <person name="Iwama H."/>
            <person name="Gojobori T."/>
            <person name="Itoh T."/>
            <person name="Niimura Y."/>
            <person name="Fujii Y."/>
            <person name="Habara T."/>
            <person name="Sakai H."/>
            <person name="Sato Y."/>
            <person name="Wilson G."/>
            <person name="Kumar K."/>
            <person name="McCouch S."/>
            <person name="Juretic N."/>
            <person name="Hoen D."/>
            <person name="Wright S."/>
            <person name="Bruskiewich R."/>
            <person name="Bureau T."/>
            <person name="Miyao A."/>
            <person name="Hirochika H."/>
            <person name="Nishikawa T."/>
            <person name="Kadowaki K."/>
            <person name="Sugiura M."/>
            <person name="Burr B."/>
            <person name="Sasaki T."/>
        </authorList>
    </citation>
    <scope>NUCLEOTIDE SEQUENCE [LARGE SCALE GENOMIC DNA]</scope>
    <source>
        <strain evidence="3">cv. Nipponbare</strain>
    </source>
</reference>
<evidence type="ECO:0000313" key="3">
    <source>
        <dbReference type="Proteomes" id="UP000000763"/>
    </source>
</evidence>
<protein>
    <submittedName>
        <fullName evidence="2">Uncharacterized protein</fullName>
    </submittedName>
</protein>
<reference evidence="3" key="2">
    <citation type="journal article" date="2008" name="Nucleic Acids Res.">
        <title>The rice annotation project database (RAP-DB): 2008 update.</title>
        <authorList>
            <consortium name="The rice annotation project (RAP)"/>
        </authorList>
    </citation>
    <scope>GENOME REANNOTATION</scope>
    <source>
        <strain evidence="3">cv. Nipponbare</strain>
    </source>
</reference>
<evidence type="ECO:0000256" key="1">
    <source>
        <dbReference type="SAM" id="MobiDB-lite"/>
    </source>
</evidence>